<evidence type="ECO:0000256" key="6">
    <source>
        <dbReference type="ARBA" id="ARBA00022989"/>
    </source>
</evidence>
<gene>
    <name evidence="11" type="primary">LOC114336120</name>
</gene>
<evidence type="ECO:0000256" key="5">
    <source>
        <dbReference type="ARBA" id="ARBA00022725"/>
    </source>
</evidence>
<evidence type="ECO:0000256" key="2">
    <source>
        <dbReference type="ARBA" id="ARBA00022475"/>
    </source>
</evidence>
<dbReference type="PANTHER" id="PTHR21137:SF35">
    <property type="entry name" value="ODORANT RECEPTOR 19A-RELATED"/>
    <property type="match status" value="1"/>
</dbReference>
<keyword evidence="6 10" id="KW-1133">Transmembrane helix</keyword>
<feature type="non-terminal residue" evidence="11">
    <location>
        <position position="1"/>
    </location>
</feature>
<name>A0A6P7GBM9_DIAVI</name>
<evidence type="ECO:0000256" key="4">
    <source>
        <dbReference type="ARBA" id="ARBA00022692"/>
    </source>
</evidence>
<dbReference type="InterPro" id="IPR004117">
    <property type="entry name" value="7tm6_olfct_rcpt"/>
</dbReference>
<dbReference type="PANTHER" id="PTHR21137">
    <property type="entry name" value="ODORANT RECEPTOR"/>
    <property type="match status" value="1"/>
</dbReference>
<dbReference type="AlphaFoldDB" id="A0A6P7GBM9"/>
<dbReference type="Pfam" id="PF02949">
    <property type="entry name" value="7tm_6"/>
    <property type="match status" value="1"/>
</dbReference>
<dbReference type="RefSeq" id="XP_028142248.1">
    <property type="nucleotide sequence ID" value="XM_028286447.1"/>
</dbReference>
<keyword evidence="4 10" id="KW-0812">Transmembrane</keyword>
<evidence type="ECO:0000256" key="7">
    <source>
        <dbReference type="ARBA" id="ARBA00023136"/>
    </source>
</evidence>
<comment type="subcellular location">
    <subcellularLocation>
        <location evidence="1">Cell membrane</location>
        <topology evidence="1">Multi-pass membrane protein</topology>
    </subcellularLocation>
</comment>
<evidence type="ECO:0000256" key="8">
    <source>
        <dbReference type="ARBA" id="ARBA00023170"/>
    </source>
</evidence>
<dbReference type="GO" id="GO:0007165">
    <property type="term" value="P:signal transduction"/>
    <property type="evidence" value="ECO:0007669"/>
    <property type="project" value="UniProtKB-KW"/>
</dbReference>
<evidence type="ECO:0000256" key="1">
    <source>
        <dbReference type="ARBA" id="ARBA00004651"/>
    </source>
</evidence>
<proteinExistence type="predicted"/>
<dbReference type="InParanoid" id="A0A6P7GBM9"/>
<feature type="transmembrane region" description="Helical" evidence="10">
    <location>
        <begin position="44"/>
        <end position="68"/>
    </location>
</feature>
<sequence length="237" mass="27500">CALKIASAGLQQPMMFGLLEKRRLYFWDIESSNVEEDKKYHKKVLGYVSFVTWFFLVASVFTCCSYVLQPIVLRRKVLGFNTYIPENISYYVMAVYEFYAMSLVCTGVLAFDLSVAYFLCLISIQWKSLNTEIKNILDGNIDTLEDKKLFKTKTIRCVEHHNFLKRYIKDYNKSLSMGLLAYILIFVMSNCLNLFIVSNGPEVREVVRCILYQFNLANEFILTYAVPAQFLSIEKSS</sequence>
<protein>
    <submittedName>
        <fullName evidence="11">Uncharacterized protein LOC114336120</fullName>
    </submittedName>
</protein>
<keyword evidence="2" id="KW-1003">Cell membrane</keyword>
<keyword evidence="8" id="KW-0675">Receptor</keyword>
<dbReference type="GO" id="GO:0005886">
    <property type="term" value="C:plasma membrane"/>
    <property type="evidence" value="ECO:0007669"/>
    <property type="project" value="UniProtKB-SubCell"/>
</dbReference>
<evidence type="ECO:0000256" key="9">
    <source>
        <dbReference type="ARBA" id="ARBA00023224"/>
    </source>
</evidence>
<keyword evidence="9" id="KW-0807">Transducer</keyword>
<keyword evidence="7 10" id="KW-0472">Membrane</keyword>
<keyword evidence="3" id="KW-0716">Sensory transduction</keyword>
<dbReference type="GO" id="GO:0004984">
    <property type="term" value="F:olfactory receptor activity"/>
    <property type="evidence" value="ECO:0007669"/>
    <property type="project" value="InterPro"/>
</dbReference>
<keyword evidence="5" id="KW-0552">Olfaction</keyword>
<evidence type="ECO:0000256" key="10">
    <source>
        <dbReference type="SAM" id="Phobius"/>
    </source>
</evidence>
<reference evidence="11" key="1">
    <citation type="submission" date="2025-08" db="UniProtKB">
        <authorList>
            <consortium name="RefSeq"/>
        </authorList>
    </citation>
    <scope>IDENTIFICATION</scope>
    <source>
        <tissue evidence="11">Whole insect</tissue>
    </source>
</reference>
<organism evidence="11">
    <name type="scientific">Diabrotica virgifera virgifera</name>
    <name type="common">western corn rootworm</name>
    <dbReference type="NCBI Taxonomy" id="50390"/>
    <lineage>
        <taxon>Eukaryota</taxon>
        <taxon>Metazoa</taxon>
        <taxon>Ecdysozoa</taxon>
        <taxon>Arthropoda</taxon>
        <taxon>Hexapoda</taxon>
        <taxon>Insecta</taxon>
        <taxon>Pterygota</taxon>
        <taxon>Neoptera</taxon>
        <taxon>Endopterygota</taxon>
        <taxon>Coleoptera</taxon>
        <taxon>Polyphaga</taxon>
        <taxon>Cucujiformia</taxon>
        <taxon>Chrysomeloidea</taxon>
        <taxon>Chrysomelidae</taxon>
        <taxon>Galerucinae</taxon>
        <taxon>Diabroticina</taxon>
        <taxon>Diabroticites</taxon>
        <taxon>Diabrotica</taxon>
    </lineage>
</organism>
<evidence type="ECO:0000313" key="11">
    <source>
        <dbReference type="RefSeq" id="XP_028142248.1"/>
    </source>
</evidence>
<dbReference type="GO" id="GO:0005549">
    <property type="term" value="F:odorant binding"/>
    <property type="evidence" value="ECO:0007669"/>
    <property type="project" value="InterPro"/>
</dbReference>
<accession>A0A6P7GBM9</accession>
<evidence type="ECO:0000256" key="3">
    <source>
        <dbReference type="ARBA" id="ARBA00022606"/>
    </source>
</evidence>
<feature type="transmembrane region" description="Helical" evidence="10">
    <location>
        <begin position="175"/>
        <end position="196"/>
    </location>
</feature>
<feature type="transmembrane region" description="Helical" evidence="10">
    <location>
        <begin position="98"/>
        <end position="124"/>
    </location>
</feature>